<accession>W0DSI1</accession>
<sequence length="426" mass="48591">MAQDNGNDERIAILGAGISGLSLGWLLSKIGKRVTLFEATDRIGGLARTFEWHGIPCDIAPHRLYTRDRELIGMIGALVPLREHRRNSRILMRDRVVQDPINPIELLLRFDRRTGARLLWGYLTRPNLPEDSFESLALNRYGRGLYDVFFEPYTRKMFGVPPSRISVAWGREKLRSSGLLDAIRRRSKTFFSTFHYPAEGGYGRIAEAMHARIHGDVRLEAGVTGIERTGNRVTAVVYRRAGAMHRFECDRVFSTLPASVLGRMLGEEIPLRFRHIQLVYLYVKRPRVMPYQWVYFGDADVVINRMAEFRNFHDPSSGGDGTVLCAEVTADTSRPVEDVLAALERYRLLDRSEVDDVLVLPESFGYPVYDRGFEVAKTQAEAAFSRYGNLHRVGRNAEFRHIEVDEDLESAIEMVRTLYPGAQLRI</sequence>
<gene>
    <name evidence="2" type="ORF">THITH_12465</name>
</gene>
<dbReference type="EMBL" id="CP007029">
    <property type="protein sequence ID" value="AHF00203.1"/>
    <property type="molecule type" value="Genomic_DNA"/>
</dbReference>
<dbReference type="Pfam" id="PF01593">
    <property type="entry name" value="Amino_oxidase"/>
    <property type="match status" value="1"/>
</dbReference>
<organism evidence="2 3">
    <name type="scientific">Thioalkalivibrio paradoxus ARh 1</name>
    <dbReference type="NCBI Taxonomy" id="713585"/>
    <lineage>
        <taxon>Bacteria</taxon>
        <taxon>Pseudomonadati</taxon>
        <taxon>Pseudomonadota</taxon>
        <taxon>Gammaproteobacteria</taxon>
        <taxon>Chromatiales</taxon>
        <taxon>Ectothiorhodospiraceae</taxon>
        <taxon>Thioalkalivibrio</taxon>
    </lineage>
</organism>
<dbReference type="GO" id="GO:0016491">
    <property type="term" value="F:oxidoreductase activity"/>
    <property type="evidence" value="ECO:0007669"/>
    <property type="project" value="InterPro"/>
</dbReference>
<dbReference type="HOGENOM" id="CLU_643939_0_0_6"/>
<name>W0DSI1_9GAMM</name>
<feature type="domain" description="Amine oxidase" evidence="1">
    <location>
        <begin position="18"/>
        <end position="271"/>
    </location>
</feature>
<evidence type="ECO:0000259" key="1">
    <source>
        <dbReference type="Pfam" id="PF01593"/>
    </source>
</evidence>
<dbReference type="GO" id="GO:0008767">
    <property type="term" value="F:UDP-galactopyranose mutase activity"/>
    <property type="evidence" value="ECO:0007669"/>
    <property type="project" value="TreeGrafter"/>
</dbReference>
<keyword evidence="3" id="KW-1185">Reference proteome</keyword>
<dbReference type="Proteomes" id="UP000005289">
    <property type="component" value="Chromosome"/>
</dbReference>
<dbReference type="GO" id="GO:0050660">
    <property type="term" value="F:flavin adenine dinucleotide binding"/>
    <property type="evidence" value="ECO:0007669"/>
    <property type="project" value="TreeGrafter"/>
</dbReference>
<dbReference type="OrthoDB" id="9815989at2"/>
<dbReference type="KEGG" id="tti:THITH_12465"/>
<dbReference type="InterPro" id="IPR002937">
    <property type="entry name" value="Amino_oxidase"/>
</dbReference>
<dbReference type="AlphaFoldDB" id="W0DSI1"/>
<dbReference type="PRINTS" id="PR00419">
    <property type="entry name" value="ADXRDTASE"/>
</dbReference>
<reference evidence="2 3" key="1">
    <citation type="submission" date="2013-12" db="EMBL/GenBank/DDBJ databases">
        <authorList>
            <consortium name="DOE Joint Genome Institute"/>
            <person name="Muyzer G."/>
            <person name="Huntemann M."/>
            <person name="Han J."/>
            <person name="Chen A."/>
            <person name="Kyrpides N."/>
            <person name="Mavromatis K."/>
            <person name="Markowitz V."/>
            <person name="Palaniappan K."/>
            <person name="Ivanova N."/>
            <person name="Schaumberg A."/>
            <person name="Pati A."/>
            <person name="Liolios K."/>
            <person name="Nordberg H.P."/>
            <person name="Cantor M.N."/>
            <person name="Hua S.X."/>
            <person name="Woyke T."/>
        </authorList>
    </citation>
    <scope>NUCLEOTIDE SEQUENCE [LARGE SCALE GENOMIC DNA]</scope>
    <source>
        <strain evidence="2 3">ARh 1</strain>
    </source>
</reference>
<dbReference type="RefSeq" id="WP_006748391.1">
    <property type="nucleotide sequence ID" value="NZ_CP007029.1"/>
</dbReference>
<evidence type="ECO:0000313" key="3">
    <source>
        <dbReference type="Proteomes" id="UP000005289"/>
    </source>
</evidence>
<dbReference type="SUPFAM" id="SSF51905">
    <property type="entry name" value="FAD/NAD(P)-binding domain"/>
    <property type="match status" value="1"/>
</dbReference>
<dbReference type="Gene3D" id="3.50.50.60">
    <property type="entry name" value="FAD/NAD(P)-binding domain"/>
    <property type="match status" value="1"/>
</dbReference>
<dbReference type="PANTHER" id="PTHR21197">
    <property type="entry name" value="UDP-GALACTOPYRANOSE MUTASE"/>
    <property type="match status" value="1"/>
</dbReference>
<dbReference type="STRING" id="713585.THITH_12465"/>
<evidence type="ECO:0000313" key="2">
    <source>
        <dbReference type="EMBL" id="AHF00203.1"/>
    </source>
</evidence>
<dbReference type="GO" id="GO:0005829">
    <property type="term" value="C:cytosol"/>
    <property type="evidence" value="ECO:0007669"/>
    <property type="project" value="TreeGrafter"/>
</dbReference>
<dbReference type="InterPro" id="IPR036188">
    <property type="entry name" value="FAD/NAD-bd_sf"/>
</dbReference>
<proteinExistence type="predicted"/>
<protein>
    <recommendedName>
        <fullName evidence="1">Amine oxidase domain-containing protein</fullName>
    </recommendedName>
</protein>
<dbReference type="PANTHER" id="PTHR21197:SF0">
    <property type="entry name" value="UDP-GALACTOPYRANOSE MUTASE"/>
    <property type="match status" value="1"/>
</dbReference>